<accession>A0A4Z2FQ24</accession>
<name>A0A4Z2FQ24_9TELE</name>
<dbReference type="EMBL" id="SRLO01001036">
    <property type="protein sequence ID" value="TNN42432.1"/>
    <property type="molecule type" value="Genomic_DNA"/>
</dbReference>
<reference evidence="3 4" key="1">
    <citation type="submission" date="2019-03" db="EMBL/GenBank/DDBJ databases">
        <title>First draft genome of Liparis tanakae, snailfish: a comprehensive survey of snailfish specific genes.</title>
        <authorList>
            <person name="Kim W."/>
            <person name="Song I."/>
            <person name="Jeong J.-H."/>
            <person name="Kim D."/>
            <person name="Kim S."/>
            <person name="Ryu S."/>
            <person name="Song J.Y."/>
            <person name="Lee S.K."/>
        </authorList>
    </citation>
    <scope>NUCLEOTIDE SEQUENCE [LARGE SCALE GENOMIC DNA]</scope>
    <source>
        <tissue evidence="3">Muscle</tissue>
    </source>
</reference>
<proteinExistence type="predicted"/>
<gene>
    <name evidence="3" type="ORF">EYF80_047401</name>
</gene>
<evidence type="ECO:0008006" key="5">
    <source>
        <dbReference type="Google" id="ProtNLM"/>
    </source>
</evidence>
<feature type="region of interest" description="Disordered" evidence="1">
    <location>
        <begin position="24"/>
        <end position="43"/>
    </location>
</feature>
<dbReference type="Proteomes" id="UP000314294">
    <property type="component" value="Unassembled WGS sequence"/>
</dbReference>
<sequence>MISWAMCTTFFLFVSSSCCKEDKQHKQHKQVSERDDWTHAPERTTRRWTHGLAAEHHDHRAPAHAPRGNEASRARRGPTAERRPSSPPPPLLSLPVSVPCCVLVNGNGGGGGRPFYDLILDRGLSPTPTPPLSFRSTEMSHRSLDVCSLLEAELSSSSSELCSSSSSEWTSCPSQPLHTNRAIER</sequence>
<feature type="compositionally biased region" description="Polar residues" evidence="1">
    <location>
        <begin position="169"/>
        <end position="178"/>
    </location>
</feature>
<feature type="compositionally biased region" description="Basic and acidic residues" evidence="1">
    <location>
        <begin position="70"/>
        <end position="84"/>
    </location>
</feature>
<dbReference type="AlphaFoldDB" id="A0A4Z2FQ24"/>
<evidence type="ECO:0000313" key="3">
    <source>
        <dbReference type="EMBL" id="TNN42432.1"/>
    </source>
</evidence>
<keyword evidence="4" id="KW-1185">Reference proteome</keyword>
<feature type="chain" id="PRO_5021205459" description="Secreted protein" evidence="2">
    <location>
        <begin position="20"/>
        <end position="185"/>
    </location>
</feature>
<protein>
    <recommendedName>
        <fullName evidence="5">Secreted protein</fullName>
    </recommendedName>
</protein>
<comment type="caution">
    <text evidence="3">The sequence shown here is derived from an EMBL/GenBank/DDBJ whole genome shotgun (WGS) entry which is preliminary data.</text>
</comment>
<evidence type="ECO:0000256" key="1">
    <source>
        <dbReference type="SAM" id="MobiDB-lite"/>
    </source>
</evidence>
<evidence type="ECO:0000313" key="4">
    <source>
        <dbReference type="Proteomes" id="UP000314294"/>
    </source>
</evidence>
<feature type="region of interest" description="Disordered" evidence="1">
    <location>
        <begin position="55"/>
        <end position="91"/>
    </location>
</feature>
<organism evidence="3 4">
    <name type="scientific">Liparis tanakae</name>
    <name type="common">Tanaka's snailfish</name>
    <dbReference type="NCBI Taxonomy" id="230148"/>
    <lineage>
        <taxon>Eukaryota</taxon>
        <taxon>Metazoa</taxon>
        <taxon>Chordata</taxon>
        <taxon>Craniata</taxon>
        <taxon>Vertebrata</taxon>
        <taxon>Euteleostomi</taxon>
        <taxon>Actinopterygii</taxon>
        <taxon>Neopterygii</taxon>
        <taxon>Teleostei</taxon>
        <taxon>Neoteleostei</taxon>
        <taxon>Acanthomorphata</taxon>
        <taxon>Eupercaria</taxon>
        <taxon>Perciformes</taxon>
        <taxon>Cottioidei</taxon>
        <taxon>Cottales</taxon>
        <taxon>Liparidae</taxon>
        <taxon>Liparis</taxon>
    </lineage>
</organism>
<keyword evidence="2" id="KW-0732">Signal</keyword>
<feature type="signal peptide" evidence="2">
    <location>
        <begin position="1"/>
        <end position="19"/>
    </location>
</feature>
<evidence type="ECO:0000256" key="2">
    <source>
        <dbReference type="SAM" id="SignalP"/>
    </source>
</evidence>
<feature type="region of interest" description="Disordered" evidence="1">
    <location>
        <begin position="162"/>
        <end position="185"/>
    </location>
</feature>